<dbReference type="GO" id="GO:0043190">
    <property type="term" value="C:ATP-binding cassette (ABC) transporter complex"/>
    <property type="evidence" value="ECO:0007669"/>
    <property type="project" value="InterPro"/>
</dbReference>
<feature type="domain" description="ABC transmembrane type-1" evidence="9">
    <location>
        <begin position="41"/>
        <end position="229"/>
    </location>
</feature>
<keyword evidence="4 8" id="KW-0812">Transmembrane</keyword>
<dbReference type="PANTHER" id="PTHR30614:SF0">
    <property type="entry name" value="L-CYSTINE TRANSPORT SYSTEM PERMEASE PROTEIN TCYL"/>
    <property type="match status" value="1"/>
</dbReference>
<comment type="caution">
    <text evidence="10">The sequence shown here is derived from an EMBL/GenBank/DDBJ whole genome shotgun (WGS) entry which is preliminary data.</text>
</comment>
<evidence type="ECO:0000256" key="5">
    <source>
        <dbReference type="ARBA" id="ARBA00022970"/>
    </source>
</evidence>
<accession>A0A3R9X605</accession>
<dbReference type="AlphaFoldDB" id="A0A3R9X605"/>
<dbReference type="InterPro" id="IPR043429">
    <property type="entry name" value="ArtM/GltK/GlnP/TcyL/YhdX-like"/>
</dbReference>
<keyword evidence="5" id="KW-0029">Amino-acid transport</keyword>
<dbReference type="InterPro" id="IPR000515">
    <property type="entry name" value="MetI-like"/>
</dbReference>
<evidence type="ECO:0000313" key="10">
    <source>
        <dbReference type="EMBL" id="RSN76224.1"/>
    </source>
</evidence>
<feature type="transmembrane region" description="Helical" evidence="8">
    <location>
        <begin position="37"/>
        <end position="63"/>
    </location>
</feature>
<evidence type="ECO:0000256" key="8">
    <source>
        <dbReference type="RuleBase" id="RU363032"/>
    </source>
</evidence>
<comment type="subcellular location">
    <subcellularLocation>
        <location evidence="1 8">Cell membrane</location>
        <topology evidence="1 8">Multi-pass membrane protein</topology>
    </subcellularLocation>
</comment>
<comment type="similarity">
    <text evidence="8">Belongs to the binding-protein-dependent transport system permease family.</text>
</comment>
<evidence type="ECO:0000256" key="6">
    <source>
        <dbReference type="ARBA" id="ARBA00022989"/>
    </source>
</evidence>
<proteinExistence type="inferred from homology"/>
<gene>
    <name evidence="10" type="ORF">D6D85_04540</name>
</gene>
<keyword evidence="7 8" id="KW-0472">Membrane</keyword>
<evidence type="ECO:0000256" key="4">
    <source>
        <dbReference type="ARBA" id="ARBA00022692"/>
    </source>
</evidence>
<feature type="transmembrane region" description="Helical" evidence="8">
    <location>
        <begin position="105"/>
        <end position="125"/>
    </location>
</feature>
<keyword evidence="11" id="KW-1185">Reference proteome</keyword>
<dbReference type="InterPro" id="IPR035906">
    <property type="entry name" value="MetI-like_sf"/>
</dbReference>
<evidence type="ECO:0000313" key="11">
    <source>
        <dbReference type="Proteomes" id="UP000277582"/>
    </source>
</evidence>
<dbReference type="GO" id="GO:0006865">
    <property type="term" value="P:amino acid transport"/>
    <property type="evidence" value="ECO:0007669"/>
    <property type="project" value="UniProtKB-KW"/>
</dbReference>
<feature type="transmembrane region" description="Helical" evidence="8">
    <location>
        <begin position="75"/>
        <end position="99"/>
    </location>
</feature>
<reference evidence="10 11" key="1">
    <citation type="submission" date="2018-10" db="EMBL/GenBank/DDBJ databases">
        <title>Co-occurring genomic capacity for anaerobic methane metabolism and dissimilatory sulfite reduction discovered in the Korarchaeota.</title>
        <authorList>
            <person name="Mckay L.J."/>
            <person name="Dlakic M."/>
            <person name="Fields M.W."/>
            <person name="Delmont T.O."/>
            <person name="Eren A.M."/>
            <person name="Jay Z.J."/>
            <person name="Klingelsmith K.B."/>
            <person name="Rusch D.B."/>
            <person name="Inskeep W.P."/>
        </authorList>
    </citation>
    <scope>NUCLEOTIDE SEQUENCE [LARGE SCALE GENOMIC DNA]</scope>
    <source>
        <strain evidence="10 11">MDKW</strain>
    </source>
</reference>
<feature type="transmembrane region" description="Helical" evidence="8">
    <location>
        <begin position="210"/>
        <end position="229"/>
    </location>
</feature>
<evidence type="ECO:0000256" key="3">
    <source>
        <dbReference type="ARBA" id="ARBA00022475"/>
    </source>
</evidence>
<evidence type="ECO:0000259" key="9">
    <source>
        <dbReference type="PROSITE" id="PS50928"/>
    </source>
</evidence>
<dbReference type="CDD" id="cd06261">
    <property type="entry name" value="TM_PBP2"/>
    <property type="match status" value="1"/>
</dbReference>
<dbReference type="EMBL" id="RCOS01000062">
    <property type="protein sequence ID" value="RSN76224.1"/>
    <property type="molecule type" value="Genomic_DNA"/>
</dbReference>
<dbReference type="InterPro" id="IPR010065">
    <property type="entry name" value="AA_ABC_transptr_permease_3TM"/>
</dbReference>
<dbReference type="NCBIfam" id="TIGR01726">
    <property type="entry name" value="HEQRo_perm_3TM"/>
    <property type="match status" value="1"/>
</dbReference>
<sequence>MLHLLWSCSQIQSTSWHPDFSGWVEEMDFWVEFLGSLLNGLLTTLQMVLIAAPAGVIMGLLLGTMRVYGGRIISSISFAITAVFRGFPLLVTLFILFFGLPEVGIYISPFWAAVTGFVLCSGAYISEYVRGSILSVEEGQSLAARSIGMTKFQEILYIILPQAIRRAIPSISNEIAYMIQYSSLAFAIGVQEMFSVSKTFNSIYFRSVEIFSALAITYLAIEGIATYIFKIIEKRFRVPP</sequence>
<dbReference type="SUPFAM" id="SSF161098">
    <property type="entry name" value="MetI-like"/>
    <property type="match status" value="1"/>
</dbReference>
<dbReference type="GO" id="GO:0022857">
    <property type="term" value="F:transmembrane transporter activity"/>
    <property type="evidence" value="ECO:0007669"/>
    <property type="project" value="InterPro"/>
</dbReference>
<dbReference type="Pfam" id="PF00528">
    <property type="entry name" value="BPD_transp_1"/>
    <property type="match status" value="1"/>
</dbReference>
<evidence type="ECO:0000256" key="2">
    <source>
        <dbReference type="ARBA" id="ARBA00022448"/>
    </source>
</evidence>
<dbReference type="PANTHER" id="PTHR30614">
    <property type="entry name" value="MEMBRANE COMPONENT OF AMINO ACID ABC TRANSPORTER"/>
    <property type="match status" value="1"/>
</dbReference>
<keyword evidence="2 8" id="KW-0813">Transport</keyword>
<evidence type="ECO:0000256" key="7">
    <source>
        <dbReference type="ARBA" id="ARBA00023136"/>
    </source>
</evidence>
<keyword evidence="3" id="KW-1003">Cell membrane</keyword>
<protein>
    <submittedName>
        <fullName evidence="10">Amino acid ABC transporter permease</fullName>
    </submittedName>
</protein>
<keyword evidence="6 8" id="KW-1133">Transmembrane helix</keyword>
<dbReference type="Proteomes" id="UP000277582">
    <property type="component" value="Unassembled WGS sequence"/>
</dbReference>
<evidence type="ECO:0000256" key="1">
    <source>
        <dbReference type="ARBA" id="ARBA00004651"/>
    </source>
</evidence>
<feature type="transmembrane region" description="Helical" evidence="8">
    <location>
        <begin position="175"/>
        <end position="194"/>
    </location>
</feature>
<dbReference type="Gene3D" id="1.10.3720.10">
    <property type="entry name" value="MetI-like"/>
    <property type="match status" value="1"/>
</dbReference>
<name>A0A3R9X605_9CREN</name>
<organism evidence="10 11">
    <name type="scientific">Candidatus Methanodesulfokora washburnensis</name>
    <dbReference type="NCBI Taxonomy" id="2478471"/>
    <lineage>
        <taxon>Archaea</taxon>
        <taxon>Thermoproteota</taxon>
        <taxon>Candidatus Korarchaeia</taxon>
        <taxon>Candidatus Korarchaeia incertae sedis</taxon>
        <taxon>Candidatus Methanodesulfokora</taxon>
    </lineage>
</organism>
<dbReference type="PROSITE" id="PS50928">
    <property type="entry name" value="ABC_TM1"/>
    <property type="match status" value="1"/>
</dbReference>